<evidence type="ECO:0000259" key="1">
    <source>
        <dbReference type="Pfam" id="PF12770"/>
    </source>
</evidence>
<protein>
    <recommendedName>
        <fullName evidence="1">CHAT domain-containing protein</fullName>
    </recommendedName>
</protein>
<organism evidence="2 3">
    <name type="scientific">Clonostachys rhizophaga</name>
    <dbReference type="NCBI Taxonomy" id="160324"/>
    <lineage>
        <taxon>Eukaryota</taxon>
        <taxon>Fungi</taxon>
        <taxon>Dikarya</taxon>
        <taxon>Ascomycota</taxon>
        <taxon>Pezizomycotina</taxon>
        <taxon>Sordariomycetes</taxon>
        <taxon>Hypocreomycetidae</taxon>
        <taxon>Hypocreales</taxon>
        <taxon>Bionectriaceae</taxon>
        <taxon>Clonostachys</taxon>
    </lineage>
</organism>
<dbReference type="AlphaFoldDB" id="A0A9N9VHN9"/>
<keyword evidence="3" id="KW-1185">Reference proteome</keyword>
<dbReference type="EMBL" id="CABFNQ020000690">
    <property type="protein sequence ID" value="CAH0023296.1"/>
    <property type="molecule type" value="Genomic_DNA"/>
</dbReference>
<feature type="domain" description="CHAT" evidence="1">
    <location>
        <begin position="887"/>
        <end position="1198"/>
    </location>
</feature>
<sequence>MSSSQPIAPHFPERARKFDSLAWIFTERYDVSRDISDFKTGIILRYVALNLTSDEDPRKADRYDTLALEYSQKYSETNSLPDLETLLWHRQRALELTLLGDPQYEIYLEGFVDWLRAKYNVTDSLSDLDMVIEFRKHWIDLTPGVSSDKQADLKILGTEYEYRYEETKSLSDFDEAVRHYKYAIDLNPDGKLLVDIFGRLSSIFRQRYDETKEEEYLDVSITYGEMAVNSTPEDNSDKVWWLRKLGSSYHSKFSLSHSLFDIKQEIYCYQQALVLVPEASHERFELFRYLGLRFLEKSDETFSADDLMASIKYFESAFALESYHRGDRKGFCNLIGLEFIALYRMTEHLPYLDTGIQKLQSFVDEVLVDNTTEMLECMDTLALAYELRHERTGEKADLDMLIKQCRRTLDAIPYGQPSRSNYLAELAPRYQYCYFQTGALSTLDFATQLLDEAISICPKEDPKKSRHYESIARNYSHRYLRTNELDDLNRAIQYAIDGLSLTQEGCEDRPWLLLSLADLHLSRHKRSERIIDLETALQLNHQALDSTPIGDPLREFEFRQLGYMYKEKYVISKSDADFDAAIEYLQSSLANQVPNQRSVASTLSSLYECCFNVPSLKSISLCTGYQQTLDPGYALWLRYYLHTREEVDREAAINNFRTVLDSDGTSVSDKQLAGDLLLFAYAENGEWIHAYQTAHKTVHLLSSLAHHALDNHDKQYFLAQASSLASNAAAMAVITGEDAYEAIELLEIGRGVIMNALNARRVDLSALREDCPSLAEDFVTLRDRLYALHQSPLENIDERHEMSDRFEQCIGNIRKLKGFDHFLRPHSKNDMQAFAQRGSIVVVNASMYQCDAFIIDQWNMYTLPLPQLKLLDINNRITKLPHIDSDLLEWLWDTIAVHVLKKLGFCQKPQDDDMPRIWWVLTGPLSKFPIHAAGYHKQNSAQTVLDRVISSYGSSVSMLIYGQQSCNQVDKPKESGKAVIVGTNDLLHVAEEIENVKDICGSMKLDIMTPLPRRKDILSAMDSCTIFHFAGHGRMNSLDSLKSHLVLDGDSLTLDGVLKSNLSRHPPFLAYLSACGTGQIGKNDLVDEGLHLISAFQAGGFQNVIGTLWVVDDRICLDVATETYKWIAKNQMRSESVSEGLHRTIRNLRDHWILANTEPRGDKLKGTEGAQEVPLKSRDMIPVEADSPMLWVPFVHYGV</sequence>
<dbReference type="Proteomes" id="UP000696573">
    <property type="component" value="Unassembled WGS sequence"/>
</dbReference>
<comment type="caution">
    <text evidence="2">The sequence shown here is derived from an EMBL/GenBank/DDBJ whole genome shotgun (WGS) entry which is preliminary data.</text>
</comment>
<dbReference type="InterPro" id="IPR024983">
    <property type="entry name" value="CHAT_dom"/>
</dbReference>
<dbReference type="Pfam" id="PF12770">
    <property type="entry name" value="CHAT"/>
    <property type="match status" value="1"/>
</dbReference>
<dbReference type="OrthoDB" id="9991317at2759"/>
<name>A0A9N9VHN9_9HYPO</name>
<accession>A0A9N9VHN9</accession>
<evidence type="ECO:0000313" key="2">
    <source>
        <dbReference type="EMBL" id="CAH0023296.1"/>
    </source>
</evidence>
<proteinExistence type="predicted"/>
<reference evidence="2" key="1">
    <citation type="submission" date="2021-10" db="EMBL/GenBank/DDBJ databases">
        <authorList>
            <person name="Piombo E."/>
        </authorList>
    </citation>
    <scope>NUCLEOTIDE SEQUENCE</scope>
</reference>
<gene>
    <name evidence="2" type="ORF">CRHIZ90672A_00007750</name>
</gene>
<evidence type="ECO:0000313" key="3">
    <source>
        <dbReference type="Proteomes" id="UP000696573"/>
    </source>
</evidence>
<dbReference type="InterPro" id="IPR011990">
    <property type="entry name" value="TPR-like_helical_dom_sf"/>
</dbReference>
<dbReference type="Gene3D" id="1.25.40.10">
    <property type="entry name" value="Tetratricopeptide repeat domain"/>
    <property type="match status" value="2"/>
</dbReference>